<dbReference type="SUPFAM" id="SSF51905">
    <property type="entry name" value="FAD/NAD(P)-binding domain"/>
    <property type="match status" value="1"/>
</dbReference>
<evidence type="ECO:0000259" key="11">
    <source>
        <dbReference type="Pfam" id="PF16901"/>
    </source>
</evidence>
<evidence type="ECO:0000313" key="12">
    <source>
        <dbReference type="EMBL" id="KAL0572226.1"/>
    </source>
</evidence>
<dbReference type="SUPFAM" id="SSF52047">
    <property type="entry name" value="RNI-like"/>
    <property type="match status" value="1"/>
</dbReference>
<evidence type="ECO:0000256" key="1">
    <source>
        <dbReference type="ARBA" id="ARBA00001974"/>
    </source>
</evidence>
<reference evidence="12 13" key="1">
    <citation type="submission" date="2024-02" db="EMBL/GenBank/DDBJ databases">
        <title>A draft genome for the cacao thread blight pathogen Marasmius crinis-equi.</title>
        <authorList>
            <person name="Cohen S.P."/>
            <person name="Baruah I.K."/>
            <person name="Amoako-Attah I."/>
            <person name="Bukari Y."/>
            <person name="Meinhardt L.W."/>
            <person name="Bailey B.A."/>
        </authorList>
    </citation>
    <scope>NUCLEOTIDE SEQUENCE [LARGE SCALE GENOMIC DNA]</scope>
    <source>
        <strain evidence="12 13">GH-76</strain>
    </source>
</reference>
<feature type="region of interest" description="Disordered" evidence="8">
    <location>
        <begin position="826"/>
        <end position="868"/>
    </location>
</feature>
<feature type="compositionally biased region" description="Basic and acidic residues" evidence="8">
    <location>
        <begin position="1727"/>
        <end position="1745"/>
    </location>
</feature>
<comment type="caution">
    <text evidence="12">The sequence shown here is derived from an EMBL/GenBank/DDBJ whole genome shotgun (WGS) entry which is preliminary data.</text>
</comment>
<feature type="region of interest" description="Disordered" evidence="8">
    <location>
        <begin position="1082"/>
        <end position="1160"/>
    </location>
</feature>
<feature type="transmembrane region" description="Helical" evidence="9">
    <location>
        <begin position="12"/>
        <end position="31"/>
    </location>
</feature>
<dbReference type="Pfam" id="PF16901">
    <property type="entry name" value="DAO_C"/>
    <property type="match status" value="1"/>
</dbReference>
<feature type="region of interest" description="Disordered" evidence="8">
    <location>
        <begin position="1657"/>
        <end position="1678"/>
    </location>
</feature>
<dbReference type="PANTHER" id="PTHR11985">
    <property type="entry name" value="GLYCEROL-3-PHOSPHATE DEHYDROGENASE"/>
    <property type="match status" value="1"/>
</dbReference>
<dbReference type="PROSITE" id="PS00978">
    <property type="entry name" value="FAD_G3PDH_2"/>
    <property type="match status" value="1"/>
</dbReference>
<evidence type="ECO:0000256" key="3">
    <source>
        <dbReference type="ARBA" id="ARBA00013029"/>
    </source>
</evidence>
<feature type="compositionally biased region" description="Low complexity" evidence="8">
    <location>
        <begin position="1084"/>
        <end position="1149"/>
    </location>
</feature>
<feature type="region of interest" description="Disordered" evidence="8">
    <location>
        <begin position="1691"/>
        <end position="1805"/>
    </location>
</feature>
<dbReference type="PANTHER" id="PTHR11985:SF15">
    <property type="entry name" value="GLYCEROL-3-PHOSPHATE DEHYDROGENASE, MITOCHONDRIAL"/>
    <property type="match status" value="1"/>
</dbReference>
<keyword evidence="9" id="KW-1133">Transmembrane helix</keyword>
<feature type="compositionally biased region" description="Gly residues" evidence="8">
    <location>
        <begin position="786"/>
        <end position="800"/>
    </location>
</feature>
<evidence type="ECO:0000256" key="9">
    <source>
        <dbReference type="SAM" id="Phobius"/>
    </source>
</evidence>
<comment type="catalytic activity">
    <reaction evidence="7">
        <text>a quinone + sn-glycerol 3-phosphate = dihydroxyacetone phosphate + a quinol</text>
        <dbReference type="Rhea" id="RHEA:18977"/>
        <dbReference type="ChEBI" id="CHEBI:24646"/>
        <dbReference type="ChEBI" id="CHEBI:57597"/>
        <dbReference type="ChEBI" id="CHEBI:57642"/>
        <dbReference type="ChEBI" id="CHEBI:132124"/>
        <dbReference type="EC" id="1.1.5.3"/>
    </reaction>
</comment>
<organism evidence="12 13">
    <name type="scientific">Marasmius crinis-equi</name>
    <dbReference type="NCBI Taxonomy" id="585013"/>
    <lineage>
        <taxon>Eukaryota</taxon>
        <taxon>Fungi</taxon>
        <taxon>Dikarya</taxon>
        <taxon>Basidiomycota</taxon>
        <taxon>Agaricomycotina</taxon>
        <taxon>Agaricomycetes</taxon>
        <taxon>Agaricomycetidae</taxon>
        <taxon>Agaricales</taxon>
        <taxon>Marasmiineae</taxon>
        <taxon>Marasmiaceae</taxon>
        <taxon>Marasmius</taxon>
    </lineage>
</organism>
<keyword evidence="4 7" id="KW-0285">Flavoprotein</keyword>
<feature type="domain" description="FAD dependent oxidoreductase" evidence="10">
    <location>
        <begin position="84"/>
        <end position="451"/>
    </location>
</feature>
<dbReference type="InterPro" id="IPR031656">
    <property type="entry name" value="DAO_C"/>
</dbReference>
<dbReference type="Pfam" id="PF01266">
    <property type="entry name" value="DAO"/>
    <property type="match status" value="1"/>
</dbReference>
<dbReference type="InterPro" id="IPR038299">
    <property type="entry name" value="DAO_C_sf"/>
</dbReference>
<dbReference type="GO" id="GO:0004368">
    <property type="term" value="F:glycerol-3-phosphate dehydrogenase (quinone) activity"/>
    <property type="evidence" value="ECO:0007669"/>
    <property type="project" value="UniProtKB-EC"/>
</dbReference>
<gene>
    <name evidence="12" type="primary">GUT2</name>
    <name evidence="12" type="ORF">V5O48_009734</name>
</gene>
<evidence type="ECO:0000256" key="5">
    <source>
        <dbReference type="ARBA" id="ARBA00022827"/>
    </source>
</evidence>
<evidence type="ECO:0000259" key="10">
    <source>
        <dbReference type="Pfam" id="PF01266"/>
    </source>
</evidence>
<dbReference type="Gene3D" id="3.50.50.60">
    <property type="entry name" value="FAD/NAD(P)-binding domain"/>
    <property type="match status" value="1"/>
</dbReference>
<feature type="region of interest" description="Disordered" evidence="8">
    <location>
        <begin position="1905"/>
        <end position="1959"/>
    </location>
</feature>
<name>A0ABR3FAA1_9AGAR</name>
<comment type="similarity">
    <text evidence="2 7">Belongs to the FAD-dependent glycerol-3-phosphate dehydrogenase family.</text>
</comment>
<dbReference type="EMBL" id="JBAHYK010000653">
    <property type="protein sequence ID" value="KAL0572226.1"/>
    <property type="molecule type" value="Genomic_DNA"/>
</dbReference>
<dbReference type="InterPro" id="IPR036188">
    <property type="entry name" value="FAD/NAD-bd_sf"/>
</dbReference>
<keyword evidence="9" id="KW-0472">Membrane</keyword>
<feature type="compositionally biased region" description="Acidic residues" evidence="8">
    <location>
        <begin position="1861"/>
        <end position="1871"/>
    </location>
</feature>
<evidence type="ECO:0000256" key="8">
    <source>
        <dbReference type="SAM" id="MobiDB-lite"/>
    </source>
</evidence>
<dbReference type="InterPro" id="IPR032675">
    <property type="entry name" value="LRR_dom_sf"/>
</dbReference>
<evidence type="ECO:0000256" key="4">
    <source>
        <dbReference type="ARBA" id="ARBA00022630"/>
    </source>
</evidence>
<evidence type="ECO:0000256" key="7">
    <source>
        <dbReference type="RuleBase" id="RU361217"/>
    </source>
</evidence>
<evidence type="ECO:0000256" key="6">
    <source>
        <dbReference type="ARBA" id="ARBA00023002"/>
    </source>
</evidence>
<accession>A0ABR3FAA1</accession>
<protein>
    <recommendedName>
        <fullName evidence="3 7">Glycerol-3-phosphate dehydrogenase</fullName>
        <ecNumber evidence="3 7">1.1.5.3</ecNumber>
    </recommendedName>
</protein>
<keyword evidence="13" id="KW-1185">Reference proteome</keyword>
<dbReference type="SUPFAM" id="SSF54373">
    <property type="entry name" value="FAD-linked reductases, C-terminal domain"/>
    <property type="match status" value="1"/>
</dbReference>
<keyword evidence="9" id="KW-0812">Transmembrane</keyword>
<dbReference type="PROSITE" id="PS00977">
    <property type="entry name" value="FAD_G3PDH_1"/>
    <property type="match status" value="1"/>
</dbReference>
<proteinExistence type="inferred from homology"/>
<feature type="compositionally biased region" description="Basic and acidic residues" evidence="8">
    <location>
        <begin position="1796"/>
        <end position="1805"/>
    </location>
</feature>
<feature type="compositionally biased region" description="Basic and acidic residues" evidence="8">
    <location>
        <begin position="835"/>
        <end position="849"/>
    </location>
</feature>
<feature type="compositionally biased region" description="Acidic residues" evidence="8">
    <location>
        <begin position="1777"/>
        <end position="1786"/>
    </location>
</feature>
<dbReference type="Proteomes" id="UP001465976">
    <property type="component" value="Unassembled WGS sequence"/>
</dbReference>
<evidence type="ECO:0000313" key="13">
    <source>
        <dbReference type="Proteomes" id="UP001465976"/>
    </source>
</evidence>
<keyword evidence="5" id="KW-0274">FAD</keyword>
<dbReference type="SMART" id="SM00368">
    <property type="entry name" value="LRR_RI"/>
    <property type="match status" value="8"/>
</dbReference>
<feature type="compositionally biased region" description="Low complexity" evidence="8">
    <location>
        <begin position="1923"/>
        <end position="1935"/>
    </location>
</feature>
<evidence type="ECO:0000256" key="2">
    <source>
        <dbReference type="ARBA" id="ARBA00007330"/>
    </source>
</evidence>
<dbReference type="InterPro" id="IPR000447">
    <property type="entry name" value="G3P_DH_FAD-dep"/>
</dbReference>
<feature type="domain" description="Alpha-glycerophosphate oxidase C-terminal" evidence="11">
    <location>
        <begin position="477"/>
        <end position="604"/>
    </location>
</feature>
<comment type="cofactor">
    <cofactor evidence="1 7">
        <name>FAD</name>
        <dbReference type="ChEBI" id="CHEBI:57692"/>
    </cofactor>
</comment>
<dbReference type="InterPro" id="IPR006076">
    <property type="entry name" value="FAD-dep_OxRdtase"/>
</dbReference>
<dbReference type="InterPro" id="IPR001611">
    <property type="entry name" value="Leu-rich_rpt"/>
</dbReference>
<feature type="region of interest" description="Disordered" evidence="8">
    <location>
        <begin position="776"/>
        <end position="808"/>
    </location>
</feature>
<dbReference type="PRINTS" id="PR01001">
    <property type="entry name" value="FADG3PDH"/>
</dbReference>
<feature type="compositionally biased region" description="Polar residues" evidence="8">
    <location>
        <begin position="1950"/>
        <end position="1959"/>
    </location>
</feature>
<dbReference type="Pfam" id="PF13516">
    <property type="entry name" value="LRR_6"/>
    <property type="match status" value="3"/>
</dbReference>
<feature type="compositionally biased region" description="Low complexity" evidence="8">
    <location>
        <begin position="1563"/>
        <end position="1572"/>
    </location>
</feature>
<dbReference type="EC" id="1.1.5.3" evidence="3 7"/>
<feature type="compositionally biased region" description="Polar residues" evidence="8">
    <location>
        <begin position="1748"/>
        <end position="1757"/>
    </location>
</feature>
<dbReference type="Gene3D" id="3.80.10.10">
    <property type="entry name" value="Ribonuclease Inhibitor"/>
    <property type="match status" value="3"/>
</dbReference>
<keyword evidence="6 7" id="KW-0560">Oxidoreductase</keyword>
<dbReference type="Gene3D" id="1.10.8.870">
    <property type="entry name" value="Alpha-glycerophosphate oxidase, cap domain"/>
    <property type="match status" value="1"/>
</dbReference>
<sequence>MAILRTLFNRRTLAYASGGTLLATAGGYWYLNSGPAYPSSTLETRRPPPPWTPPSRKEMLEKLKASGAIRTISGQPAYEDDEFDLLIVGGGATGAGVAVDAATRGLKVALVERDDFASGTSSKSTKLVHGGVRYLQKAVMELDYEQYKLVREALHERKIFLETAPYLSAMLPIMLPIYKYWQIPYYYAGCKMYDFLAGKENMESSYLMNKGKALETFPMLKSDGLVGALVYYDGQHNDSRMNMALIMTAVKHGAVVGNYTEVTQLHKDQSGKLNGARVRDNLTGEVFNVRAKGIINATGPFSDSLMMMDNPDHKPLVRASAGIHITLPNYYSPRTMGLLDPATSDGRVIFFLPWQGNTIAGTTDAPAPVERDPVAQEEEVRWILEEVRRYLSPDIRVRRGDVLSAWSGLRPLIKDPNAQEGSTQGLVRNHVVYVSPTSRMVTIAGGKWTTYRKMAEETVDAAVKEFGLEGKVKTPGSVTERVRLVGSDGWSRNMFIGLIQRFGLETEVAKHLSENYGDRAWTVCSLAEPTGAVWPIYGNRLHPQYPYIDAEVHYAVNHEYAQHAVDVLARRTRLSFLNVRAAFEALPLVVDIMAKDLGWSYSRKREEIRKAVEFFESMGLPRDAWEDGRPGATKLLLPEPIPRGTGEILMRDIRRVWNGAWNLAGLVGTSLGASVVGSNSRLPSTFSYADVHTYSRALFDAGELAALEQLFGVRGKPSSADIKKVPLAKVMDILKSVPGYEQISVKELDYVLEEAGMKGRQEIDLDEFIESQAGGSTFGIRSSTSGPGGNGGNGSGGNENGGDDGRPLKRAHFILPEIATVYPISSLNPPSMPNLKEEKKAIEEREAERRKRVVRGNNASSNSGTDADDEWWSMDKVDSFYKECCNGCDEYPDPAISAALNNAANTNPRTVDLSGVQLTFASASVFADVLTIEWGLRKLVFRECDLDEHTIKPILHSLLITNSLTFLSVASNRRLKTPAFRLIGAYLGKATSLQFLDLSQIPLDKKAVEYIVASLTQPPSPGLASLRLDDCTLKPGALDVLAKVVRTSSLRNISLRHNKINATGAIALSVMIRDYPDSIPATGTLSTPTSPNLSSQTNVPSSLLLSPTSASSQSSATIVGSGTGTPSSSLTPSPASSVTSLPLTSSLTPHHPPPISPQVQPHAGPILPPPTHPSMQPMQTTYTPYVPRSKRGKATTAAAAASTPGSPTLGNVIITTSVRGGVTAVTANGVSAAVDKVANAVKGNGTRAPPGRNSFSQGPSAALLDKVRALDNLPRLGSLRTLDLKGNDIRTGTTYLAQVLKRNRTLKVLNLSENKLDVACLVAIADALKYNTCLETLDLSRNPCCGSGSFSGSGSLTRDRDRNLYRDSGSSRADKTPSDLEGIQSLRMSLTLTTSLKRLFLSSTNLSTQGAIALAEFLPESRSLLHLDLTGNPDLGVAGVMALNEGLKRNRIMRCLDLEVPPAAEEYTREILNTCIRNTEEAERASQREQALDQNSRGKAALWGMIEESELAKTVRLAGDDVGMIDTDVVLRARGCIRQLGVYLRNPSQPLHSPSIIPPSSPRSPQDSILFSPTSSSFAPFSALSNTETKPIPDQPTITPQELVAKSQNVINELASVIAQFMSGQQGDEVEPERLEELLGISDELTGSVAKAEEVLHGHARPQEAPSGESGAKQGRPSLTLQGLGLQFHNIQKSDAPGREVDGVGNTPNATYEDSDSDDVSSASTPKIDKGKQRADPEPIEHEKVLSPTASFLVSETGSDDDEGEPERFPPFGLPEPGEEGLDPELDQNLSPSPNDRSRSWVEEEGEVFRKGTVLLGPEEMEGEYAGEDLRRELLEAMVERPAPRALNVDEFGIEIPPDAEEQQETVEELPEAPKPAPRPYVPRRSSTSSIMNLVSPSIEKAASVPLPASPRVDPFVPGALKSPTPTSSMPGTPTREMSSPFRSFPLRTRASNSSLNSK</sequence>
<feature type="region of interest" description="Disordered" evidence="8">
    <location>
        <begin position="1548"/>
        <end position="1572"/>
    </location>
</feature>
<feature type="region of interest" description="Disordered" evidence="8">
    <location>
        <begin position="1861"/>
        <end position="1888"/>
    </location>
</feature>
<dbReference type="Gene3D" id="3.30.9.10">
    <property type="entry name" value="D-Amino Acid Oxidase, subunit A, domain 2"/>
    <property type="match status" value="1"/>
</dbReference>